<dbReference type="AlphaFoldDB" id="A0A0D2LRA6"/>
<feature type="region of interest" description="Disordered" evidence="1">
    <location>
        <begin position="199"/>
        <end position="261"/>
    </location>
</feature>
<keyword evidence="3" id="KW-1185">Reference proteome</keyword>
<organism evidence="2 3">
    <name type="scientific">Monoraphidium neglectum</name>
    <dbReference type="NCBI Taxonomy" id="145388"/>
    <lineage>
        <taxon>Eukaryota</taxon>
        <taxon>Viridiplantae</taxon>
        <taxon>Chlorophyta</taxon>
        <taxon>core chlorophytes</taxon>
        <taxon>Chlorophyceae</taxon>
        <taxon>CS clade</taxon>
        <taxon>Sphaeropleales</taxon>
        <taxon>Selenastraceae</taxon>
        <taxon>Monoraphidium</taxon>
    </lineage>
</organism>
<proteinExistence type="predicted"/>
<feature type="compositionally biased region" description="Polar residues" evidence="1">
    <location>
        <begin position="1"/>
        <end position="18"/>
    </location>
</feature>
<sequence length="323" mass="32786">MRSSACSGTRSGAQQVENAQHAPGARRKRGGPEPPAWKRPAAAPPARPATGQLLTPGLAKRLPPGGPARVAAADLPPRGAASVWLPLYDDAGRRLGEGEVLLDLNYKPFVDDDQDSGYREAEAFARQMQLQTEEITDIRSAAAASSRAAVAASAAISAIAMTKAAAARAAARAAQAAKDAGVAALSTAKDAGAAALSTVTLQQQQQQQQQQDEEGGGGGGGPAAGTGVPGSSNGNGAASGAAPPPPRPATPPGVPQLPADTAAARIAAAALAEVEELRAADESLRTLSSDEEEAESQRRWKAEVAAQQIRERVAANEIPHHAT</sequence>
<evidence type="ECO:0000313" key="3">
    <source>
        <dbReference type="Proteomes" id="UP000054498"/>
    </source>
</evidence>
<dbReference type="Proteomes" id="UP000054498">
    <property type="component" value="Unassembled WGS sequence"/>
</dbReference>
<dbReference type="EMBL" id="KK105604">
    <property type="protein sequence ID" value="KIY92461.1"/>
    <property type="molecule type" value="Genomic_DNA"/>
</dbReference>
<feature type="compositionally biased region" description="Gly residues" evidence="1">
    <location>
        <begin position="216"/>
        <end position="228"/>
    </location>
</feature>
<reference evidence="2 3" key="1">
    <citation type="journal article" date="2013" name="BMC Genomics">
        <title>Reconstruction of the lipid metabolism for the microalga Monoraphidium neglectum from its genome sequence reveals characteristics suitable for biofuel production.</title>
        <authorList>
            <person name="Bogen C."/>
            <person name="Al-Dilaimi A."/>
            <person name="Albersmeier A."/>
            <person name="Wichmann J."/>
            <person name="Grundmann M."/>
            <person name="Rupp O."/>
            <person name="Lauersen K.J."/>
            <person name="Blifernez-Klassen O."/>
            <person name="Kalinowski J."/>
            <person name="Goesmann A."/>
            <person name="Mussgnug J.H."/>
            <person name="Kruse O."/>
        </authorList>
    </citation>
    <scope>NUCLEOTIDE SEQUENCE [LARGE SCALE GENOMIC DNA]</scope>
    <source>
        <strain evidence="2 3">SAG 48.87</strain>
    </source>
</reference>
<dbReference type="GeneID" id="25733170"/>
<evidence type="ECO:0000313" key="2">
    <source>
        <dbReference type="EMBL" id="KIY92461.1"/>
    </source>
</evidence>
<feature type="region of interest" description="Disordered" evidence="1">
    <location>
        <begin position="280"/>
        <end position="302"/>
    </location>
</feature>
<name>A0A0D2LRA6_9CHLO</name>
<gene>
    <name evidence="2" type="ORF">MNEG_15502</name>
</gene>
<feature type="compositionally biased region" description="Low complexity" evidence="1">
    <location>
        <begin position="229"/>
        <end position="241"/>
    </location>
</feature>
<evidence type="ECO:0000256" key="1">
    <source>
        <dbReference type="SAM" id="MobiDB-lite"/>
    </source>
</evidence>
<feature type="compositionally biased region" description="Pro residues" evidence="1">
    <location>
        <begin position="32"/>
        <end position="47"/>
    </location>
</feature>
<dbReference type="KEGG" id="mng:MNEG_15502"/>
<dbReference type="RefSeq" id="XP_013891481.1">
    <property type="nucleotide sequence ID" value="XM_014036027.1"/>
</dbReference>
<feature type="region of interest" description="Disordered" evidence="1">
    <location>
        <begin position="1"/>
        <end position="75"/>
    </location>
</feature>
<protein>
    <submittedName>
        <fullName evidence="2">Uncharacterized protein</fullName>
    </submittedName>
</protein>
<feature type="compositionally biased region" description="Pro residues" evidence="1">
    <location>
        <begin position="242"/>
        <end position="255"/>
    </location>
</feature>
<accession>A0A0D2LRA6</accession>